<dbReference type="KEGG" id="snk:CP967_25375"/>
<reference evidence="1 2" key="1">
    <citation type="submission" date="2017-09" db="EMBL/GenBank/DDBJ databases">
        <authorList>
            <person name="Lee N."/>
            <person name="Cho B.-K."/>
        </authorList>
    </citation>
    <scope>NUCLEOTIDE SEQUENCE [LARGE SCALE GENOMIC DNA]</scope>
    <source>
        <strain evidence="1 2">ATCC 12769</strain>
    </source>
</reference>
<dbReference type="EMBL" id="CP023702">
    <property type="protein sequence ID" value="QEU74874.1"/>
    <property type="molecule type" value="Genomic_DNA"/>
</dbReference>
<proteinExistence type="predicted"/>
<organism evidence="1 2">
    <name type="scientific">Streptomyces nitrosporeus</name>
    <dbReference type="NCBI Taxonomy" id="28894"/>
    <lineage>
        <taxon>Bacteria</taxon>
        <taxon>Bacillati</taxon>
        <taxon>Actinomycetota</taxon>
        <taxon>Actinomycetes</taxon>
        <taxon>Kitasatosporales</taxon>
        <taxon>Streptomycetaceae</taxon>
        <taxon>Streptomyces</taxon>
    </lineage>
</organism>
<accession>A0A5J6FH77</accession>
<dbReference type="Proteomes" id="UP000326178">
    <property type="component" value="Chromosome"/>
</dbReference>
<evidence type="ECO:0000313" key="1">
    <source>
        <dbReference type="EMBL" id="QEU74874.1"/>
    </source>
</evidence>
<protein>
    <submittedName>
        <fullName evidence="1">Uncharacterized protein</fullName>
    </submittedName>
</protein>
<gene>
    <name evidence="1" type="ORF">CP967_25375</name>
</gene>
<name>A0A5J6FH77_9ACTN</name>
<evidence type="ECO:0000313" key="2">
    <source>
        <dbReference type="Proteomes" id="UP000326178"/>
    </source>
</evidence>
<sequence length="394" mass="41838">MLAGLLLAGACSAPAGTPAGLTPGELGVVLDRRAAAVLAHDTEAYLAPLDPAAAAFRAQQRTELDNLAGVPIGSWEYRVKDLTGEGDGRAGAEVDLLHRIEGYDSAPVTSPRTLELVRRGDSWYIAGERAAEGAPELLWHQGGIDVVRGAHSLVLGVGRPEEELRRLAETADRAVPAVGESWPRPWTGQVMVLAPASVEDMAGLLDGPASSYRGTAAVTTGEVGGGRRRPADRIVVNPAAYGSLGEFGRRVVLTHETTHVATRADTTAATPVWLSEGFADLAAYRRENRTAPELAPGLAAAVRRGELPARLPADEDFAFDEDPEGLARAYEGGWLACELIAGEWGEAELIAFYRAVGAHPGRDGAVEHALHSVLGTTPEDFTARWREYLRERLG</sequence>
<keyword evidence="2" id="KW-1185">Reference proteome</keyword>
<dbReference type="AlphaFoldDB" id="A0A5J6FH77"/>
<dbReference type="OrthoDB" id="5242307at2"/>